<sequence length="185" mass="21155">MKHLTSSENIKSTAARFVSSKLDDNRIDPYIDECEQINIKSQIGESLFIDLVEYVNAEDKSGYPVEYDTLLNGGTYEAEVCGSNYKRQLNGLVKSLNYYVWSKIVKNNNYTVTRYATVTKVDDYSKNAELKERLVLEKDALTVADKYLMECIDYLKAKSDKFPLFNISGSKPKFNNRLNIKIIGD</sequence>
<accession>F8X552</accession>
<comment type="caution">
    <text evidence="1">The sequence shown here is derived from an EMBL/GenBank/DDBJ whole genome shotgun (WGS) entry which is preliminary data.</text>
</comment>
<reference evidence="1 2" key="1">
    <citation type="submission" date="2011-04" db="EMBL/GenBank/DDBJ databases">
        <title>The Genome Sequence of Dysgonomonas mossii DSM 22836.</title>
        <authorList>
            <consortium name="The Broad Institute Genome Sequencing Platform"/>
            <person name="Earl A."/>
            <person name="Ward D."/>
            <person name="Feldgarden M."/>
            <person name="Gevers D."/>
            <person name="Pudlo N."/>
            <person name="Martens E."/>
            <person name="Allen-Vercoe E."/>
            <person name="Young S.K."/>
            <person name="Zeng Q."/>
            <person name="Gargeya S."/>
            <person name="Fitzgerald M."/>
            <person name="Haas B."/>
            <person name="Abouelleil A."/>
            <person name="Alvarado L."/>
            <person name="Arachchi H.M."/>
            <person name="Berlin A."/>
            <person name="Brown A."/>
            <person name="Chapman S.B."/>
            <person name="Chen Z."/>
            <person name="Dunbar C."/>
            <person name="Freedman E."/>
            <person name="Gearin G."/>
            <person name="Gellesch M."/>
            <person name="Goldberg J."/>
            <person name="Griggs A."/>
            <person name="Gujja S."/>
            <person name="Heiman D."/>
            <person name="Howarth C."/>
            <person name="Larson L."/>
            <person name="Lui A."/>
            <person name="MacDonald P.J.P."/>
            <person name="Mehta T."/>
            <person name="Montmayeur A."/>
            <person name="Murphy C."/>
            <person name="Neiman D."/>
            <person name="Pearson M."/>
            <person name="Priest M."/>
            <person name="Roberts A."/>
            <person name="Saif S."/>
            <person name="Shea T."/>
            <person name="Shenoy N."/>
            <person name="Sisk P."/>
            <person name="Stolte C."/>
            <person name="Sykes S."/>
            <person name="Yandava C."/>
            <person name="Wortman J."/>
            <person name="Nusbaum C."/>
            <person name="Birren B."/>
        </authorList>
    </citation>
    <scope>NUCLEOTIDE SEQUENCE [LARGE SCALE GENOMIC DNA]</scope>
    <source>
        <strain evidence="1 2">DSM 22836</strain>
    </source>
</reference>
<organism evidence="1 2">
    <name type="scientific">Dysgonomonas mossii DSM 22836</name>
    <dbReference type="NCBI Taxonomy" id="742767"/>
    <lineage>
        <taxon>Bacteria</taxon>
        <taxon>Pseudomonadati</taxon>
        <taxon>Bacteroidota</taxon>
        <taxon>Bacteroidia</taxon>
        <taxon>Bacteroidales</taxon>
        <taxon>Dysgonomonadaceae</taxon>
        <taxon>Dysgonomonas</taxon>
    </lineage>
</organism>
<gene>
    <name evidence="1" type="ORF">HMPREF9456_03361</name>
</gene>
<dbReference type="HOGENOM" id="CLU_1559869_0_0_10"/>
<dbReference type="eggNOG" id="ENOG5033875">
    <property type="taxonomic scope" value="Bacteria"/>
</dbReference>
<dbReference type="GeneID" id="78083953"/>
<evidence type="ECO:0000313" key="2">
    <source>
        <dbReference type="Proteomes" id="UP000006420"/>
    </source>
</evidence>
<name>F8X552_9BACT</name>
<proteinExistence type="predicted"/>
<dbReference type="OrthoDB" id="1048878at2"/>
<dbReference type="Pfam" id="PF20459">
    <property type="entry name" value="DUF6712"/>
    <property type="match status" value="1"/>
</dbReference>
<keyword evidence="2" id="KW-1185">Reference proteome</keyword>
<dbReference type="STRING" id="742767.HMPREF9456_03361"/>
<dbReference type="Proteomes" id="UP000006420">
    <property type="component" value="Unassembled WGS sequence"/>
</dbReference>
<dbReference type="InterPro" id="IPR046558">
    <property type="entry name" value="DUF6712"/>
</dbReference>
<dbReference type="RefSeq" id="WP_006844728.1">
    <property type="nucleotide sequence ID" value="NZ_AQWJ01000014.1"/>
</dbReference>
<protein>
    <submittedName>
        <fullName evidence="1">Uncharacterized protein</fullName>
    </submittedName>
</protein>
<dbReference type="EMBL" id="ADLW01000022">
    <property type="protein sequence ID" value="EGK04658.1"/>
    <property type="molecule type" value="Genomic_DNA"/>
</dbReference>
<evidence type="ECO:0000313" key="1">
    <source>
        <dbReference type="EMBL" id="EGK04658.1"/>
    </source>
</evidence>
<dbReference type="AlphaFoldDB" id="F8X552"/>